<accession>A0ABN9QUC5</accession>
<comment type="caution">
    <text evidence="7">The sequence shown here is derived from an EMBL/GenBank/DDBJ whole genome shotgun (WGS) entry which is preliminary data.</text>
</comment>
<dbReference type="SMART" id="SM00490">
    <property type="entry name" value="HELICc"/>
    <property type="match status" value="1"/>
</dbReference>
<feature type="non-terminal residue" evidence="7">
    <location>
        <position position="274"/>
    </location>
</feature>
<keyword evidence="4" id="KW-0067">ATP-binding</keyword>
<feature type="domain" description="Helicase C-terminal" evidence="6">
    <location>
        <begin position="69"/>
        <end position="217"/>
    </location>
</feature>
<dbReference type="PANTHER" id="PTHR47959:SF1">
    <property type="entry name" value="ATP-DEPENDENT RNA HELICASE DBPA"/>
    <property type="match status" value="1"/>
</dbReference>
<feature type="compositionally biased region" description="Pro residues" evidence="5">
    <location>
        <begin position="218"/>
        <end position="228"/>
    </location>
</feature>
<keyword evidence="3" id="KW-0347">Helicase</keyword>
<evidence type="ECO:0000259" key="6">
    <source>
        <dbReference type="PROSITE" id="PS51194"/>
    </source>
</evidence>
<evidence type="ECO:0000256" key="4">
    <source>
        <dbReference type="ARBA" id="ARBA00022840"/>
    </source>
</evidence>
<dbReference type="CDD" id="cd18787">
    <property type="entry name" value="SF2_C_DEAD"/>
    <property type="match status" value="1"/>
</dbReference>
<evidence type="ECO:0000256" key="1">
    <source>
        <dbReference type="ARBA" id="ARBA00022741"/>
    </source>
</evidence>
<feature type="region of interest" description="Disordered" evidence="5">
    <location>
        <begin position="207"/>
        <end position="274"/>
    </location>
</feature>
<proteinExistence type="predicted"/>
<reference evidence="7" key="1">
    <citation type="submission" date="2023-10" db="EMBL/GenBank/DDBJ databases">
        <authorList>
            <person name="Chen Y."/>
            <person name="Shah S."/>
            <person name="Dougan E. K."/>
            <person name="Thang M."/>
            <person name="Chan C."/>
        </authorList>
    </citation>
    <scope>NUCLEOTIDE SEQUENCE [LARGE SCALE GENOMIC DNA]</scope>
</reference>
<evidence type="ECO:0000256" key="2">
    <source>
        <dbReference type="ARBA" id="ARBA00022801"/>
    </source>
</evidence>
<dbReference type="Proteomes" id="UP001189429">
    <property type="component" value="Unassembled WGS sequence"/>
</dbReference>
<gene>
    <name evidence="7" type="ORF">PCOR1329_LOCUS14286</name>
</gene>
<dbReference type="Gene3D" id="3.40.50.300">
    <property type="entry name" value="P-loop containing nucleotide triphosphate hydrolases"/>
    <property type="match status" value="1"/>
</dbReference>
<dbReference type="InterPro" id="IPR027417">
    <property type="entry name" value="P-loop_NTPase"/>
</dbReference>
<dbReference type="InterPro" id="IPR050079">
    <property type="entry name" value="DEAD_box_RNA_helicase"/>
</dbReference>
<dbReference type="Pfam" id="PF00271">
    <property type="entry name" value="Helicase_C"/>
    <property type="match status" value="1"/>
</dbReference>
<dbReference type="PANTHER" id="PTHR47959">
    <property type="entry name" value="ATP-DEPENDENT RNA HELICASE RHLE-RELATED"/>
    <property type="match status" value="1"/>
</dbReference>
<keyword evidence="8" id="KW-1185">Reference proteome</keyword>
<name>A0ABN9QUC5_9DINO</name>
<dbReference type="PROSITE" id="PS51194">
    <property type="entry name" value="HELICASE_CTER"/>
    <property type="match status" value="1"/>
</dbReference>
<keyword evidence="2" id="KW-0378">Hydrolase</keyword>
<keyword evidence="1" id="KW-0547">Nucleotide-binding</keyword>
<dbReference type="EMBL" id="CAUYUJ010004264">
    <property type="protein sequence ID" value="CAK0808821.1"/>
    <property type="molecule type" value="Genomic_DNA"/>
</dbReference>
<evidence type="ECO:0000313" key="7">
    <source>
        <dbReference type="EMBL" id="CAK0808821.1"/>
    </source>
</evidence>
<protein>
    <recommendedName>
        <fullName evidence="6">Helicase C-terminal domain-containing protein</fullName>
    </recommendedName>
</protein>
<evidence type="ECO:0000256" key="5">
    <source>
        <dbReference type="SAM" id="MobiDB-lite"/>
    </source>
</evidence>
<evidence type="ECO:0000313" key="8">
    <source>
        <dbReference type="Proteomes" id="UP001189429"/>
    </source>
</evidence>
<feature type="compositionally biased region" description="Low complexity" evidence="5">
    <location>
        <begin position="229"/>
        <end position="259"/>
    </location>
</feature>
<dbReference type="SUPFAM" id="SSF52540">
    <property type="entry name" value="P-loop containing nucleoside triphosphate hydrolases"/>
    <property type="match status" value="1"/>
</dbReference>
<organism evidence="7 8">
    <name type="scientific">Prorocentrum cordatum</name>
    <dbReference type="NCBI Taxonomy" id="2364126"/>
    <lineage>
        <taxon>Eukaryota</taxon>
        <taxon>Sar</taxon>
        <taxon>Alveolata</taxon>
        <taxon>Dinophyceae</taxon>
        <taxon>Prorocentrales</taxon>
        <taxon>Prorocentraceae</taxon>
        <taxon>Prorocentrum</taxon>
    </lineage>
</organism>
<evidence type="ECO:0000256" key="3">
    <source>
        <dbReference type="ARBA" id="ARBA00022806"/>
    </source>
</evidence>
<dbReference type="InterPro" id="IPR001650">
    <property type="entry name" value="Helicase_C-like"/>
</dbReference>
<sequence length="274" mass="29127">MLVERTMEGTEAQKILASATGATSEELAEFAEQHLRKPWLDSPWLGVEMPLGVLHLANGAPDIPKKLKFLQRLTSSIEPEPTGILVFCNNVERVRKVLQELRRMGIPSQALTGNRSAAERVDAIKNLGKGVIEVIVCTDVASRGLDFKELSHVVNFEMPPDAHAYAHRAGRVGRAGKSGIVISLGGGGSENNRLTNYANELGITVSRGRARGGRAGSPGPPPPRPPPGMRGARVQRGLRPAAGVRPAGGARAAVEPPVVGWATPPPKAGHRSEE</sequence>